<keyword evidence="4" id="KW-0472">Membrane</keyword>
<proteinExistence type="predicted"/>
<evidence type="ECO:0000256" key="2">
    <source>
        <dbReference type="ARBA" id="ARBA00022692"/>
    </source>
</evidence>
<accession>A0A7W7ZZ46</accession>
<keyword evidence="7" id="KW-1185">Reference proteome</keyword>
<evidence type="ECO:0000256" key="4">
    <source>
        <dbReference type="ARBA" id="ARBA00023136"/>
    </source>
</evidence>
<name>A0A7W7ZZ46_9ACTN</name>
<keyword evidence="2" id="KW-0812">Transmembrane</keyword>
<dbReference type="Proteomes" id="UP000568380">
    <property type="component" value="Unassembled WGS sequence"/>
</dbReference>
<evidence type="ECO:0000256" key="1">
    <source>
        <dbReference type="ARBA" id="ARBA00004127"/>
    </source>
</evidence>
<dbReference type="GO" id="GO:0012505">
    <property type="term" value="C:endomembrane system"/>
    <property type="evidence" value="ECO:0007669"/>
    <property type="project" value="UniProtKB-SubCell"/>
</dbReference>
<comment type="caution">
    <text evidence="6">The sequence shown here is derived from an EMBL/GenBank/DDBJ whole genome shotgun (WGS) entry which is preliminary data.</text>
</comment>
<reference evidence="6 7" key="1">
    <citation type="submission" date="2020-08" db="EMBL/GenBank/DDBJ databases">
        <title>Genomic Encyclopedia of Type Strains, Phase IV (KMG-IV): sequencing the most valuable type-strain genomes for metagenomic binning, comparative biology and taxonomic classification.</title>
        <authorList>
            <person name="Goeker M."/>
        </authorList>
    </citation>
    <scope>NUCLEOTIDE SEQUENCE [LARGE SCALE GENOMIC DNA]</scope>
    <source>
        <strain evidence="6 7">DSM 45385</strain>
    </source>
</reference>
<feature type="domain" description="DUF1232" evidence="5">
    <location>
        <begin position="52"/>
        <end position="87"/>
    </location>
</feature>
<dbReference type="InterPro" id="IPR010652">
    <property type="entry name" value="DUF1232"/>
</dbReference>
<dbReference type="Pfam" id="PF06803">
    <property type="entry name" value="DUF1232"/>
    <property type="match status" value="1"/>
</dbReference>
<organism evidence="6 7">
    <name type="scientific">Nonomuraea endophytica</name>
    <dbReference type="NCBI Taxonomy" id="714136"/>
    <lineage>
        <taxon>Bacteria</taxon>
        <taxon>Bacillati</taxon>
        <taxon>Actinomycetota</taxon>
        <taxon>Actinomycetes</taxon>
        <taxon>Streptosporangiales</taxon>
        <taxon>Streptosporangiaceae</taxon>
        <taxon>Nonomuraea</taxon>
    </lineage>
</organism>
<dbReference type="AlphaFoldDB" id="A0A7W7ZZ46"/>
<sequence length="123" mass="13303">MPKASRAAAVWRTYRDVSEPGSPGLMKRVRAIPRMISAVTRGRYPGMGKSKLALMGLGVVYLISPIDVIPDFLLLVGVADDFGVFLWLMSSLIGESGRYIGWEHKVIQGAAVPPNLPPTAPRA</sequence>
<evidence type="ECO:0000256" key="3">
    <source>
        <dbReference type="ARBA" id="ARBA00022989"/>
    </source>
</evidence>
<evidence type="ECO:0000259" key="5">
    <source>
        <dbReference type="Pfam" id="PF06803"/>
    </source>
</evidence>
<gene>
    <name evidence="6" type="ORF">HNR40_001530</name>
</gene>
<comment type="subcellular location">
    <subcellularLocation>
        <location evidence="1">Endomembrane system</location>
        <topology evidence="1">Multi-pass membrane protein</topology>
    </subcellularLocation>
</comment>
<protein>
    <submittedName>
        <fullName evidence="6">Uncharacterized membrane protein YkvA (DUF1232 family)</fullName>
    </submittedName>
</protein>
<keyword evidence="3" id="KW-1133">Transmembrane helix</keyword>
<dbReference type="EMBL" id="JACHIN010000001">
    <property type="protein sequence ID" value="MBB5076084.1"/>
    <property type="molecule type" value="Genomic_DNA"/>
</dbReference>
<evidence type="ECO:0000313" key="7">
    <source>
        <dbReference type="Proteomes" id="UP000568380"/>
    </source>
</evidence>
<dbReference type="RefSeq" id="WP_184959211.1">
    <property type="nucleotide sequence ID" value="NZ_JACHIN010000001.1"/>
</dbReference>
<evidence type="ECO:0000313" key="6">
    <source>
        <dbReference type="EMBL" id="MBB5076084.1"/>
    </source>
</evidence>